<evidence type="ECO:0008006" key="4">
    <source>
        <dbReference type="Google" id="ProtNLM"/>
    </source>
</evidence>
<evidence type="ECO:0000313" key="2">
    <source>
        <dbReference type="EMBL" id="OIW24415.1"/>
    </source>
</evidence>
<sequence>MADDDLVKAFKSNIGATLNDPYSEVHVLLTSWAENDLGRGVEQEILDLRAVFEKEYNYNCASFPIPVDGSQQRRLNAELSSFVENQSRSSDSLIIIYYAGHCSANAQGQAEWAAFEKGGPTLSWHVAQQLLFSARGDVLLILDCCHASLITRGSKTDGGRFELIAASAIGALTPLPGRKSFTTALTRVLREHAAEGISSESLASKLREDPKVTETPVFHDFVRQSQTRIRLRRRQDQSPAGFMSKPRGYLLIKAPFSDDVTGMQIAQWLKTAPPDNITTVTIEAVVSYGRRVQSAFRDGVFPAGSLFEQFPPATRAQIARYMRSLNTVMATTAEHARDAHTSHIQTAGDERETIENSLFEMEDLASAIRAAVETPLLLDSVNGRSPVSAIEQPATRGDDTFYEVVAATDVDAALALRQAVLDDGPCRYSCEISRDKIVFDSPSTHRGGSGNNPNQRRFKFGTIDGRPVIMDKYKYREAPDHSGEPWSRRETSESDAAPARESPVGRFDLGRPYLFGFEYARAGDGTTYLDEDHSLVNNLYRHPDRWGRPTARFEKSHDVYALGVVLLEIALWKDVGAVVKEILKGPRVVAADVTEAMVQRCRKTLPHQVGDVFAQSVLACLEFGARTKGLGEYDAQVYFQENVVRLIKKAVRRV</sequence>
<accession>A0A1J7I9R6</accession>
<dbReference type="InParanoid" id="A0A1J7I9R6"/>
<dbReference type="OrthoDB" id="1911848at2759"/>
<feature type="compositionally biased region" description="Polar residues" evidence="1">
    <location>
        <begin position="441"/>
        <end position="455"/>
    </location>
</feature>
<feature type="region of interest" description="Disordered" evidence="1">
    <location>
        <begin position="478"/>
        <end position="504"/>
    </location>
</feature>
<dbReference type="EMBL" id="KV875103">
    <property type="protein sequence ID" value="OIW24415.1"/>
    <property type="molecule type" value="Genomic_DNA"/>
</dbReference>
<feature type="compositionally biased region" description="Basic and acidic residues" evidence="1">
    <location>
        <begin position="478"/>
        <end position="492"/>
    </location>
</feature>
<dbReference type="PANTHER" id="PTHR37542">
    <property type="entry name" value="HELO DOMAIN-CONTAINING PROTEIN-RELATED"/>
    <property type="match status" value="1"/>
</dbReference>
<protein>
    <recommendedName>
        <fullName evidence="4">Protein kinase domain-containing protein</fullName>
    </recommendedName>
</protein>
<dbReference type="STRING" id="1408157.A0A1J7I9R6"/>
<dbReference type="Proteomes" id="UP000182658">
    <property type="component" value="Unassembled WGS sequence"/>
</dbReference>
<keyword evidence="3" id="KW-1185">Reference proteome</keyword>
<name>A0A1J7I9R6_9PEZI</name>
<reference evidence="2 3" key="1">
    <citation type="submission" date="2016-10" db="EMBL/GenBank/DDBJ databases">
        <title>Draft genome sequence of Coniochaeta ligniaria NRRL30616, a lignocellulolytic fungus for bioabatement of inhibitors in plant biomass hydrolysates.</title>
        <authorList>
            <consortium name="DOE Joint Genome Institute"/>
            <person name="Jimenez D.J."/>
            <person name="Hector R.E."/>
            <person name="Riley R."/>
            <person name="Sun H."/>
            <person name="Grigoriev I.V."/>
            <person name="Van Elsas J.D."/>
            <person name="Nichols N.N."/>
        </authorList>
    </citation>
    <scope>NUCLEOTIDE SEQUENCE [LARGE SCALE GENOMIC DNA]</scope>
    <source>
        <strain evidence="2 3">NRRL 30616</strain>
    </source>
</reference>
<feature type="region of interest" description="Disordered" evidence="1">
    <location>
        <begin position="440"/>
        <end position="460"/>
    </location>
</feature>
<dbReference type="AlphaFoldDB" id="A0A1J7I9R6"/>
<gene>
    <name evidence="2" type="ORF">CONLIGDRAFT_685394</name>
</gene>
<evidence type="ECO:0000313" key="3">
    <source>
        <dbReference type="Proteomes" id="UP000182658"/>
    </source>
</evidence>
<dbReference type="Gene3D" id="3.40.50.1460">
    <property type="match status" value="1"/>
</dbReference>
<proteinExistence type="predicted"/>
<dbReference type="PANTHER" id="PTHR37542:SF1">
    <property type="entry name" value="PRION-INHIBITION AND PROPAGATION HELO DOMAIN-CONTAINING PROTEIN"/>
    <property type="match status" value="1"/>
</dbReference>
<organism evidence="2 3">
    <name type="scientific">Coniochaeta ligniaria NRRL 30616</name>
    <dbReference type="NCBI Taxonomy" id="1408157"/>
    <lineage>
        <taxon>Eukaryota</taxon>
        <taxon>Fungi</taxon>
        <taxon>Dikarya</taxon>
        <taxon>Ascomycota</taxon>
        <taxon>Pezizomycotina</taxon>
        <taxon>Sordariomycetes</taxon>
        <taxon>Sordariomycetidae</taxon>
        <taxon>Coniochaetales</taxon>
        <taxon>Coniochaetaceae</taxon>
        <taxon>Coniochaeta</taxon>
    </lineage>
</organism>
<evidence type="ECO:0000256" key="1">
    <source>
        <dbReference type="SAM" id="MobiDB-lite"/>
    </source>
</evidence>